<dbReference type="Pfam" id="PF06283">
    <property type="entry name" value="ThuA"/>
    <property type="match status" value="1"/>
</dbReference>
<feature type="domain" description="ThuA-like" evidence="1">
    <location>
        <begin position="6"/>
        <end position="220"/>
    </location>
</feature>
<dbReference type="KEGG" id="ppsc:EHS13_23215"/>
<dbReference type="EMBL" id="CP034235">
    <property type="protein sequence ID" value="QGQ97589.1"/>
    <property type="molecule type" value="Genomic_DNA"/>
</dbReference>
<dbReference type="InterPro" id="IPR029010">
    <property type="entry name" value="ThuA-like"/>
</dbReference>
<evidence type="ECO:0000313" key="3">
    <source>
        <dbReference type="Proteomes" id="UP000426246"/>
    </source>
</evidence>
<dbReference type="SUPFAM" id="SSF52317">
    <property type="entry name" value="Class I glutamine amidotransferase-like"/>
    <property type="match status" value="1"/>
</dbReference>
<reference evidence="3" key="1">
    <citation type="submission" date="2018-11" db="EMBL/GenBank/DDBJ databases">
        <title>Complete genome sequence of Paenibacillus sp. ML311-T8.</title>
        <authorList>
            <person name="Nam Y.-D."/>
            <person name="Kang J."/>
            <person name="Chung W.-H."/>
            <person name="Park Y.S."/>
        </authorList>
    </citation>
    <scope>NUCLEOTIDE SEQUENCE [LARGE SCALE GENOMIC DNA]</scope>
    <source>
        <strain evidence="3">ML311-T8</strain>
    </source>
</reference>
<evidence type="ECO:0000313" key="2">
    <source>
        <dbReference type="EMBL" id="QGQ97589.1"/>
    </source>
</evidence>
<proteinExistence type="predicted"/>
<dbReference type="Proteomes" id="UP000426246">
    <property type="component" value="Chromosome"/>
</dbReference>
<dbReference type="InterPro" id="IPR009381">
    <property type="entry name" value="Trehalose_catabolism_ThuA_prok"/>
</dbReference>
<protein>
    <submittedName>
        <fullName evidence="2">Trehalose utilization protein ThuA</fullName>
    </submittedName>
</protein>
<dbReference type="RefSeq" id="WP_155702693.1">
    <property type="nucleotide sequence ID" value="NZ_CP034235.1"/>
</dbReference>
<name>A0A6B8RNI4_9BACL</name>
<gene>
    <name evidence="2" type="ORF">EHS13_23215</name>
</gene>
<dbReference type="Gene3D" id="3.40.50.880">
    <property type="match status" value="1"/>
</dbReference>
<dbReference type="OrthoDB" id="252909at2"/>
<sequence>MNKKVKVTIWNEYRHEKTNVAVSDIYPEGIHGAIAQGLGEEFDIRIATLDDPEHGLTKARLDDTDVLLWWGHTAHQEVADEIVDRVVSRILQGMGVIFLHSAHHSKLFKKLMGTSCDLKWREVGEKERLWVIAPGHPIVAGIGDYFELEKEEMYGEFFDVPEPDQVVLLSWFEGGEVFRSGCCYTRGQGKIFYFRPGHEVYPTYHNKDVQRIIRNAAHWCAPVDRPPTGFGNAEPLEVLAANKN</sequence>
<dbReference type="PIRSF" id="PIRSF030013">
    <property type="entry name" value="ThuA"/>
    <property type="match status" value="1"/>
</dbReference>
<organism evidence="2 3">
    <name type="scientific">Paenibacillus psychroresistens</name>
    <dbReference type="NCBI Taxonomy" id="1778678"/>
    <lineage>
        <taxon>Bacteria</taxon>
        <taxon>Bacillati</taxon>
        <taxon>Bacillota</taxon>
        <taxon>Bacilli</taxon>
        <taxon>Bacillales</taxon>
        <taxon>Paenibacillaceae</taxon>
        <taxon>Paenibacillus</taxon>
    </lineage>
</organism>
<dbReference type="AlphaFoldDB" id="A0A6B8RNI4"/>
<dbReference type="InterPro" id="IPR029062">
    <property type="entry name" value="Class_I_gatase-like"/>
</dbReference>
<accession>A0A6B8RNI4</accession>
<keyword evidence="3" id="KW-1185">Reference proteome</keyword>
<evidence type="ECO:0000259" key="1">
    <source>
        <dbReference type="Pfam" id="PF06283"/>
    </source>
</evidence>